<evidence type="ECO:0000313" key="1">
    <source>
        <dbReference type="EMBL" id="KAG5598755.1"/>
    </source>
</evidence>
<reference evidence="1 2" key="1">
    <citation type="submission" date="2020-09" db="EMBL/GenBank/DDBJ databases">
        <title>De no assembly of potato wild relative species, Solanum commersonii.</title>
        <authorList>
            <person name="Cho K."/>
        </authorList>
    </citation>
    <scope>NUCLEOTIDE SEQUENCE [LARGE SCALE GENOMIC DNA]</scope>
    <source>
        <strain evidence="1">LZ3.2</strain>
        <tissue evidence="1">Leaf</tissue>
    </source>
</reference>
<proteinExistence type="predicted"/>
<keyword evidence="2" id="KW-1185">Reference proteome</keyword>
<protein>
    <submittedName>
        <fullName evidence="1">Uncharacterized protein</fullName>
    </submittedName>
</protein>
<accession>A0A9J5YDD4</accession>
<dbReference type="EMBL" id="JACXVP010000006">
    <property type="protein sequence ID" value="KAG5598755.1"/>
    <property type="molecule type" value="Genomic_DNA"/>
</dbReference>
<comment type="caution">
    <text evidence="1">The sequence shown here is derived from an EMBL/GenBank/DDBJ whole genome shotgun (WGS) entry which is preliminary data.</text>
</comment>
<evidence type="ECO:0000313" key="2">
    <source>
        <dbReference type="Proteomes" id="UP000824120"/>
    </source>
</evidence>
<dbReference type="Proteomes" id="UP000824120">
    <property type="component" value="Chromosome 6"/>
</dbReference>
<name>A0A9J5YDD4_SOLCO</name>
<gene>
    <name evidence="1" type="ORF">H5410_030125</name>
</gene>
<dbReference type="AlphaFoldDB" id="A0A9J5YDD4"/>
<sequence length="68" mass="7351">MGRAQAMISAPRHTDNVRAPLLVRLAWARPRPTPQLGASVVPLARVQAEARDGYVATPHSALDAKVDR</sequence>
<organism evidence="1 2">
    <name type="scientific">Solanum commersonii</name>
    <name type="common">Commerson's wild potato</name>
    <name type="synonym">Commerson's nightshade</name>
    <dbReference type="NCBI Taxonomy" id="4109"/>
    <lineage>
        <taxon>Eukaryota</taxon>
        <taxon>Viridiplantae</taxon>
        <taxon>Streptophyta</taxon>
        <taxon>Embryophyta</taxon>
        <taxon>Tracheophyta</taxon>
        <taxon>Spermatophyta</taxon>
        <taxon>Magnoliopsida</taxon>
        <taxon>eudicotyledons</taxon>
        <taxon>Gunneridae</taxon>
        <taxon>Pentapetalae</taxon>
        <taxon>asterids</taxon>
        <taxon>lamiids</taxon>
        <taxon>Solanales</taxon>
        <taxon>Solanaceae</taxon>
        <taxon>Solanoideae</taxon>
        <taxon>Solaneae</taxon>
        <taxon>Solanum</taxon>
    </lineage>
</organism>